<comment type="caution">
    <text evidence="1">The sequence shown here is derived from an EMBL/GenBank/DDBJ whole genome shotgun (WGS) entry which is preliminary data.</text>
</comment>
<evidence type="ECO:0000313" key="1">
    <source>
        <dbReference type="EMBL" id="MFD2638743.1"/>
    </source>
</evidence>
<dbReference type="Proteomes" id="UP001597452">
    <property type="component" value="Unassembled WGS sequence"/>
</dbReference>
<sequence length="223" mass="26450">MDDQHIDKDEYLKAFESYVLLVSRISSTKRHGTYRKNINMIGFQKTRTHLETLLEGNLTEKEQGIINALINMLKEMLNLQDQLSNLMKRFNDFIQSKEPNNIYEAEDVDAVLEMNAELDYIQNQQINLSIDSVDYFKDLEQVIKDKPELFTDEVRRYVSEFTKDKEKMISELNEVTQIDTTNISNRDEYIAAYIEEHIERQRKSNIETIKELRYPTGLLQYFN</sequence>
<name>A0ABW5Q9Y4_9BACI</name>
<protein>
    <recommendedName>
        <fullName evidence="3">LXG domain-containing protein</fullName>
    </recommendedName>
</protein>
<proteinExistence type="predicted"/>
<dbReference type="RefSeq" id="WP_377328489.1">
    <property type="nucleotide sequence ID" value="NZ_JBHUMZ010000019.1"/>
</dbReference>
<gene>
    <name evidence="1" type="ORF">ACFSW4_07705</name>
</gene>
<accession>A0ABW5Q9Y4</accession>
<evidence type="ECO:0000313" key="2">
    <source>
        <dbReference type="Proteomes" id="UP001597452"/>
    </source>
</evidence>
<reference evidence="2" key="1">
    <citation type="journal article" date="2019" name="Int. J. Syst. Evol. Microbiol.">
        <title>The Global Catalogue of Microorganisms (GCM) 10K type strain sequencing project: providing services to taxonomists for standard genome sequencing and annotation.</title>
        <authorList>
            <consortium name="The Broad Institute Genomics Platform"/>
            <consortium name="The Broad Institute Genome Sequencing Center for Infectious Disease"/>
            <person name="Wu L."/>
            <person name="Ma J."/>
        </authorList>
    </citation>
    <scope>NUCLEOTIDE SEQUENCE [LARGE SCALE GENOMIC DNA]</scope>
    <source>
        <strain evidence="2">TISTR 1571</strain>
    </source>
</reference>
<dbReference type="EMBL" id="JBHUMZ010000019">
    <property type="protein sequence ID" value="MFD2638743.1"/>
    <property type="molecule type" value="Genomic_DNA"/>
</dbReference>
<keyword evidence="2" id="KW-1185">Reference proteome</keyword>
<evidence type="ECO:0008006" key="3">
    <source>
        <dbReference type="Google" id="ProtNLM"/>
    </source>
</evidence>
<organism evidence="1 2">
    <name type="scientific">Piscibacillus salipiscarius</name>
    <dbReference type="NCBI Taxonomy" id="299480"/>
    <lineage>
        <taxon>Bacteria</taxon>
        <taxon>Bacillati</taxon>
        <taxon>Bacillota</taxon>
        <taxon>Bacilli</taxon>
        <taxon>Bacillales</taxon>
        <taxon>Bacillaceae</taxon>
        <taxon>Piscibacillus</taxon>
    </lineage>
</organism>